<evidence type="ECO:0000313" key="3">
    <source>
        <dbReference type="EMBL" id="MFJ3046058.1"/>
    </source>
</evidence>
<keyword evidence="1" id="KW-0560">Oxidoreductase</keyword>
<dbReference type="Proteomes" id="UP001617427">
    <property type="component" value="Unassembled WGS sequence"/>
</dbReference>
<comment type="caution">
    <text evidence="3">The sequence shown here is derived from an EMBL/GenBank/DDBJ whole genome shotgun (WGS) entry which is preliminary data.</text>
</comment>
<keyword evidence="4" id="KW-1185">Reference proteome</keyword>
<accession>A0ABW8EYG0</accession>
<dbReference type="EMBL" id="JBIUZV010000004">
    <property type="protein sequence ID" value="MFJ3046058.1"/>
    <property type="molecule type" value="Genomic_DNA"/>
</dbReference>
<dbReference type="InterPro" id="IPR023210">
    <property type="entry name" value="NADP_OxRdtase_dom"/>
</dbReference>
<dbReference type="PANTHER" id="PTHR43364:SF4">
    <property type="entry name" value="NAD(P)-LINKED OXIDOREDUCTASE SUPERFAMILY PROTEIN"/>
    <property type="match status" value="1"/>
</dbReference>
<proteinExistence type="predicted"/>
<protein>
    <submittedName>
        <fullName evidence="3">Aldo/keto reductase</fullName>
    </submittedName>
</protein>
<evidence type="ECO:0000259" key="2">
    <source>
        <dbReference type="Pfam" id="PF00248"/>
    </source>
</evidence>
<dbReference type="CDD" id="cd19080">
    <property type="entry name" value="AKR_AKR9A_9B"/>
    <property type="match status" value="1"/>
</dbReference>
<dbReference type="PANTHER" id="PTHR43364">
    <property type="entry name" value="NADH-SPECIFIC METHYLGLYOXAL REDUCTASE-RELATED"/>
    <property type="match status" value="1"/>
</dbReference>
<feature type="domain" description="NADP-dependent oxidoreductase" evidence="2">
    <location>
        <begin position="22"/>
        <end position="325"/>
    </location>
</feature>
<dbReference type="InterPro" id="IPR036812">
    <property type="entry name" value="NAD(P)_OxRdtase_dom_sf"/>
</dbReference>
<sequence>MRALGLDQYRFLGRSGLRVSPVALGTMTFGTEWGWGAAEQEARAQFDLYVDRGGNFIDTAVNYTGGSSEKLLGRFIKDKRERVVVATKCTMSREEGNPNAGGNHRLNIIRSVESSLRQLGTEWIDVLYLHSWDFTTGAEEVMRALDDLVRSGKVVYVGASNTPAWRVAQMQTLAELRGWSPFIALQVEYSLVERTVEQDLLPMADANGLGVVAWSPLGGGLLSGKYSRADLTGAKESATVTGSRREVIEAMGGLTERTLDIADTVRDIAREHDASPSQVALAWLLSRPVPAIPILGARTLDQLKSNLGALDIALSDDQLRRLDDASAVAPTFPHRFINGPMVQQLIFGGAKVTGRHAR</sequence>
<dbReference type="InterPro" id="IPR050523">
    <property type="entry name" value="AKR_Detox_Biosynth"/>
</dbReference>
<dbReference type="Pfam" id="PF00248">
    <property type="entry name" value="Aldo_ket_red"/>
    <property type="match status" value="1"/>
</dbReference>
<dbReference type="RefSeq" id="WP_402699966.1">
    <property type="nucleotide sequence ID" value="NZ_JBIUZV010000004.1"/>
</dbReference>
<gene>
    <name evidence="3" type="ORF">ACIPEN_09515</name>
</gene>
<evidence type="ECO:0000256" key="1">
    <source>
        <dbReference type="ARBA" id="ARBA00023002"/>
    </source>
</evidence>
<dbReference type="SUPFAM" id="SSF51430">
    <property type="entry name" value="NAD(P)-linked oxidoreductase"/>
    <property type="match status" value="1"/>
</dbReference>
<dbReference type="Gene3D" id="3.20.20.100">
    <property type="entry name" value="NADP-dependent oxidoreductase domain"/>
    <property type="match status" value="1"/>
</dbReference>
<evidence type="ECO:0000313" key="4">
    <source>
        <dbReference type="Proteomes" id="UP001617427"/>
    </source>
</evidence>
<name>A0ABW8EYG0_9BURK</name>
<organism evidence="3 4">
    <name type="scientific">Herbaspirillum chlorophenolicum</name>
    <dbReference type="NCBI Taxonomy" id="211589"/>
    <lineage>
        <taxon>Bacteria</taxon>
        <taxon>Pseudomonadati</taxon>
        <taxon>Pseudomonadota</taxon>
        <taxon>Betaproteobacteria</taxon>
        <taxon>Burkholderiales</taxon>
        <taxon>Oxalobacteraceae</taxon>
        <taxon>Herbaspirillum</taxon>
    </lineage>
</organism>
<reference evidence="3 4" key="1">
    <citation type="submission" date="2024-10" db="EMBL/GenBank/DDBJ databases">
        <title>The Natural Products Discovery Center: Release of the First 8490 Sequenced Strains for Exploring Actinobacteria Biosynthetic Diversity.</title>
        <authorList>
            <person name="Kalkreuter E."/>
            <person name="Kautsar S.A."/>
            <person name="Yang D."/>
            <person name="Bader C.D."/>
            <person name="Teijaro C.N."/>
            <person name="Fluegel L."/>
            <person name="Davis C.M."/>
            <person name="Simpson J.R."/>
            <person name="Lauterbach L."/>
            <person name="Steele A.D."/>
            <person name="Gui C."/>
            <person name="Meng S."/>
            <person name="Li G."/>
            <person name="Viehrig K."/>
            <person name="Ye F."/>
            <person name="Su P."/>
            <person name="Kiefer A.F."/>
            <person name="Nichols A."/>
            <person name="Cepeda A.J."/>
            <person name="Yan W."/>
            <person name="Fan B."/>
            <person name="Jiang Y."/>
            <person name="Adhikari A."/>
            <person name="Zheng C.-J."/>
            <person name="Schuster L."/>
            <person name="Cowan T.M."/>
            <person name="Smanski M.J."/>
            <person name="Chevrette M.G."/>
            <person name="De Carvalho L.P.S."/>
            <person name="Shen B."/>
        </authorList>
    </citation>
    <scope>NUCLEOTIDE SEQUENCE [LARGE SCALE GENOMIC DNA]</scope>
    <source>
        <strain evidence="3 4">NPDC087045</strain>
    </source>
</reference>